<name>A0A6A6JG11_WESOR</name>
<dbReference type="Proteomes" id="UP000800097">
    <property type="component" value="Unassembled WGS sequence"/>
</dbReference>
<evidence type="ECO:0008006" key="3">
    <source>
        <dbReference type="Google" id="ProtNLM"/>
    </source>
</evidence>
<dbReference type="EMBL" id="ML986497">
    <property type="protein sequence ID" value="KAF2275352.1"/>
    <property type="molecule type" value="Genomic_DNA"/>
</dbReference>
<keyword evidence="2" id="KW-1185">Reference proteome</keyword>
<dbReference type="GeneID" id="54555093"/>
<gene>
    <name evidence="1" type="ORF">EI97DRAFT_475298</name>
</gene>
<evidence type="ECO:0000313" key="1">
    <source>
        <dbReference type="EMBL" id="KAF2275352.1"/>
    </source>
</evidence>
<dbReference type="AlphaFoldDB" id="A0A6A6JG11"/>
<evidence type="ECO:0000313" key="2">
    <source>
        <dbReference type="Proteomes" id="UP000800097"/>
    </source>
</evidence>
<reference evidence="1" key="1">
    <citation type="journal article" date="2020" name="Stud. Mycol.">
        <title>101 Dothideomycetes genomes: a test case for predicting lifestyles and emergence of pathogens.</title>
        <authorList>
            <person name="Haridas S."/>
            <person name="Albert R."/>
            <person name="Binder M."/>
            <person name="Bloem J."/>
            <person name="Labutti K."/>
            <person name="Salamov A."/>
            <person name="Andreopoulos B."/>
            <person name="Baker S."/>
            <person name="Barry K."/>
            <person name="Bills G."/>
            <person name="Bluhm B."/>
            <person name="Cannon C."/>
            <person name="Castanera R."/>
            <person name="Culley D."/>
            <person name="Daum C."/>
            <person name="Ezra D."/>
            <person name="Gonzalez J."/>
            <person name="Henrissat B."/>
            <person name="Kuo A."/>
            <person name="Liang C."/>
            <person name="Lipzen A."/>
            <person name="Lutzoni F."/>
            <person name="Magnuson J."/>
            <person name="Mondo S."/>
            <person name="Nolan M."/>
            <person name="Ohm R."/>
            <person name="Pangilinan J."/>
            <person name="Park H.-J."/>
            <person name="Ramirez L."/>
            <person name="Alfaro M."/>
            <person name="Sun H."/>
            <person name="Tritt A."/>
            <person name="Yoshinaga Y."/>
            <person name="Zwiers L.-H."/>
            <person name="Turgeon B."/>
            <person name="Goodwin S."/>
            <person name="Spatafora J."/>
            <person name="Crous P."/>
            <person name="Grigoriev I."/>
        </authorList>
    </citation>
    <scope>NUCLEOTIDE SEQUENCE</scope>
    <source>
        <strain evidence="1">CBS 379.55</strain>
    </source>
</reference>
<protein>
    <recommendedName>
        <fullName evidence="3">BTB domain-containing protein</fullName>
    </recommendedName>
</protein>
<accession>A0A6A6JG11</accession>
<sequence length="187" mass="21638">MDSIMMVVSRMSHPVQTPTMQDVRLLQHEERMALLSGPTVTLRHRVLTIEVPKRALMAFSPVLNSHLVTQPTTSEIRFDYEADQVTTFAFKAIVQFMNECIVLGQRVRLDHGYCVKNAIEMYRFGRLLGWTTYLEDISSFLEEQLPCPSKGEIFGRMELALFQTLDSQDMIYRRLVDILERDQFGDS</sequence>
<dbReference type="RefSeq" id="XP_033652891.1">
    <property type="nucleotide sequence ID" value="XM_033801918.1"/>
</dbReference>
<proteinExistence type="predicted"/>
<organism evidence="1 2">
    <name type="scientific">Westerdykella ornata</name>
    <dbReference type="NCBI Taxonomy" id="318751"/>
    <lineage>
        <taxon>Eukaryota</taxon>
        <taxon>Fungi</taxon>
        <taxon>Dikarya</taxon>
        <taxon>Ascomycota</taxon>
        <taxon>Pezizomycotina</taxon>
        <taxon>Dothideomycetes</taxon>
        <taxon>Pleosporomycetidae</taxon>
        <taxon>Pleosporales</taxon>
        <taxon>Sporormiaceae</taxon>
        <taxon>Westerdykella</taxon>
    </lineage>
</organism>